<dbReference type="EMBL" id="JAQMPJ010000001">
    <property type="protein sequence ID" value="MDB9004024.1"/>
    <property type="molecule type" value="Genomic_DNA"/>
</dbReference>
<evidence type="ECO:0000313" key="1">
    <source>
        <dbReference type="EMBL" id="MDB9004024.1"/>
    </source>
</evidence>
<dbReference type="AlphaFoldDB" id="A0AB35J4G9"/>
<gene>
    <name evidence="1" type="ORF">PN599_03270</name>
</gene>
<sequence length="61" mass="7172">MRKKKDIEVVIHKDIEKGMKRIANSIFGYNPKTDPRDPLFRKTLSWSVKKEGKGKKNEKND</sequence>
<accession>A0AB35J4G9</accession>
<comment type="caution">
    <text evidence="1">The sequence shown here is derived from an EMBL/GenBank/DDBJ whole genome shotgun (WGS) entry which is preliminary data.</text>
</comment>
<reference evidence="1" key="1">
    <citation type="submission" date="2023-01" db="EMBL/GenBank/DDBJ databases">
        <title>Human gut microbiome strain richness.</title>
        <authorList>
            <person name="Chen-Liaw A."/>
        </authorList>
    </citation>
    <scope>NUCLEOTIDE SEQUENCE</scope>
    <source>
        <strain evidence="1">RTP21484st1_E5_RTP21484_190118</strain>
    </source>
</reference>
<protein>
    <submittedName>
        <fullName evidence="1">Uncharacterized protein</fullName>
    </submittedName>
</protein>
<evidence type="ECO:0000313" key="2">
    <source>
        <dbReference type="Proteomes" id="UP001210126"/>
    </source>
</evidence>
<dbReference type="Proteomes" id="UP001210126">
    <property type="component" value="Unassembled WGS sequence"/>
</dbReference>
<proteinExistence type="predicted"/>
<organism evidence="1 2">
    <name type="scientific">Parabacteroides distasonis</name>
    <dbReference type="NCBI Taxonomy" id="823"/>
    <lineage>
        <taxon>Bacteria</taxon>
        <taxon>Pseudomonadati</taxon>
        <taxon>Bacteroidota</taxon>
        <taxon>Bacteroidia</taxon>
        <taxon>Bacteroidales</taxon>
        <taxon>Tannerellaceae</taxon>
        <taxon>Parabacteroides</taxon>
    </lineage>
</organism>
<dbReference type="RefSeq" id="WP_138995417.1">
    <property type="nucleotide sequence ID" value="NZ_CP040468.1"/>
</dbReference>
<name>A0AB35J4G9_PARDI</name>